<dbReference type="Pfam" id="PF05239">
    <property type="entry name" value="PRC"/>
    <property type="match status" value="1"/>
</dbReference>
<proteinExistence type="predicted"/>
<dbReference type="InterPro" id="IPR011971">
    <property type="entry name" value="CHP02284"/>
</dbReference>
<feature type="domain" description="DUF2383" evidence="3">
    <location>
        <begin position="193"/>
        <end position="303"/>
    </location>
</feature>
<dbReference type="PANTHER" id="PTHR30565">
    <property type="entry name" value="PROTEIN YCIF"/>
    <property type="match status" value="1"/>
</dbReference>
<dbReference type="SUPFAM" id="SSF50346">
    <property type="entry name" value="PRC-barrel domain"/>
    <property type="match status" value="1"/>
</dbReference>
<dbReference type="SUPFAM" id="SSF47240">
    <property type="entry name" value="Ferritin-like"/>
    <property type="match status" value="1"/>
</dbReference>
<feature type="compositionally biased region" description="Acidic residues" evidence="1">
    <location>
        <begin position="395"/>
        <end position="404"/>
    </location>
</feature>
<dbReference type="InterPro" id="IPR012347">
    <property type="entry name" value="Ferritin-like"/>
</dbReference>
<dbReference type="CDD" id="cd07909">
    <property type="entry name" value="YciF"/>
    <property type="match status" value="1"/>
</dbReference>
<feature type="region of interest" description="Disordered" evidence="1">
    <location>
        <begin position="351"/>
        <end position="386"/>
    </location>
</feature>
<accession>A0A1G7NL66</accession>
<reference evidence="4 5" key="1">
    <citation type="submission" date="2016-10" db="EMBL/GenBank/DDBJ databases">
        <authorList>
            <person name="de Groot N.N."/>
        </authorList>
    </citation>
    <scope>NUCLEOTIDE SEQUENCE [LARGE SCALE GENOMIC DNA]</scope>
    <source>
        <strain evidence="4 5">47C3B</strain>
    </source>
</reference>
<evidence type="ECO:0000313" key="5">
    <source>
        <dbReference type="Proteomes" id="UP000199072"/>
    </source>
</evidence>
<dbReference type="Proteomes" id="UP000199072">
    <property type="component" value="Unassembled WGS sequence"/>
</dbReference>
<dbReference type="RefSeq" id="WP_091157526.1">
    <property type="nucleotide sequence ID" value="NZ_FNAI01000028.1"/>
</dbReference>
<evidence type="ECO:0000259" key="2">
    <source>
        <dbReference type="Pfam" id="PF05239"/>
    </source>
</evidence>
<dbReference type="Gene3D" id="1.20.1260.10">
    <property type="match status" value="2"/>
</dbReference>
<protein>
    <recommendedName>
        <fullName evidence="6">DUF892 family protein</fullName>
    </recommendedName>
</protein>
<dbReference type="InterPro" id="IPR014747">
    <property type="entry name" value="Bac_photo_RC_H_C"/>
</dbReference>
<dbReference type="InterPro" id="IPR009078">
    <property type="entry name" value="Ferritin-like_SF"/>
</dbReference>
<feature type="domain" description="PRC-barrel" evidence="2">
    <location>
        <begin position="19"/>
        <end position="83"/>
    </location>
</feature>
<dbReference type="InterPro" id="IPR027275">
    <property type="entry name" value="PRC-brl_dom"/>
</dbReference>
<evidence type="ECO:0008006" key="6">
    <source>
        <dbReference type="Google" id="ProtNLM"/>
    </source>
</evidence>
<keyword evidence="5" id="KW-1185">Reference proteome</keyword>
<feature type="region of interest" description="Disordered" evidence="1">
    <location>
        <begin position="392"/>
        <end position="411"/>
    </location>
</feature>
<evidence type="ECO:0000256" key="1">
    <source>
        <dbReference type="SAM" id="MobiDB-lite"/>
    </source>
</evidence>
<name>A0A1G7NL66_9SPHI</name>
<dbReference type="EMBL" id="FNAI01000028">
    <property type="protein sequence ID" value="SDF74657.1"/>
    <property type="molecule type" value="Genomic_DNA"/>
</dbReference>
<dbReference type="Pfam" id="PF05974">
    <property type="entry name" value="DUF892"/>
    <property type="match status" value="1"/>
</dbReference>
<dbReference type="InterPro" id="IPR047114">
    <property type="entry name" value="YciF"/>
</dbReference>
<dbReference type="OrthoDB" id="9795056at2"/>
<dbReference type="NCBIfam" id="TIGR02284">
    <property type="entry name" value="PA2169 family four-helix-bundle protein"/>
    <property type="match status" value="1"/>
</dbReference>
<dbReference type="GO" id="GO:0019684">
    <property type="term" value="P:photosynthesis, light reaction"/>
    <property type="evidence" value="ECO:0007669"/>
    <property type="project" value="InterPro"/>
</dbReference>
<sequence length="579" mass="63412">MENNLQELSSSNYQLAPGVSDITGWPVHDQRGQLAGKVAELLFDPQAGQVRYLVIALPDRPESFAKSIVIPVGLAERDTGRAAVSLPEVTDEQIAQLPAYTGIMGFSAEMEHTTRGILEGHSQAPYEHPQFYTHQHFDEDRFYPMTDLSQESVETAEARAERASRIVARLEHHDQLSNEIKASTTPMEISEKALEVINDLIKINNDRAAGFEKAGTDLEGDDNALIPVFDKLAGESQQYVIELTDIAQQYGGEAAEGTSTSGDLHRAWIDIKAAFTGHDLLALLNECERGEDAAKSAYRDALDPENELSPELAQVLRIQQQGITEGHDLIKSLRDQVGTADDDAQDDQLEETAEPGFPVSSSSVDPATQGFAAQPSFDGAAGEYDKAGAYAPEPESIEQEEAWEEAQSSSTGNSKLMEFFVNELKDLLWAEQELNDTLPDMAEAATSQELKNAFTNHQLETQTHITRLEQIFGILGLEPETTKCDAMAGIVDEGDEIISDTEEGTAQRDVGLIFAGQKAEHYEIASYGGMISLAKTLGYYEIAELLVLTIDEEKSADALLTEIAENHINYEASTERAED</sequence>
<dbReference type="STRING" id="1391627.SAMN05216464_1284"/>
<gene>
    <name evidence="4" type="ORF">SAMN05216464_1284</name>
</gene>
<dbReference type="Pfam" id="PF09537">
    <property type="entry name" value="DUF2383"/>
    <property type="match status" value="1"/>
</dbReference>
<dbReference type="GO" id="GO:0030077">
    <property type="term" value="C:plasma membrane light-harvesting complex"/>
    <property type="evidence" value="ECO:0007669"/>
    <property type="project" value="InterPro"/>
</dbReference>
<dbReference type="InterPro" id="IPR010287">
    <property type="entry name" value="DUF892_YciF-like"/>
</dbReference>
<dbReference type="InterPro" id="IPR019052">
    <property type="entry name" value="DUF2383"/>
</dbReference>
<evidence type="ECO:0000259" key="3">
    <source>
        <dbReference type="Pfam" id="PF09537"/>
    </source>
</evidence>
<dbReference type="PANTHER" id="PTHR30565:SF9">
    <property type="entry name" value="PROTEIN YCIF"/>
    <property type="match status" value="1"/>
</dbReference>
<dbReference type="Gene3D" id="3.90.50.10">
    <property type="entry name" value="Photosynthetic Reaction Center, subunit H, domain 2"/>
    <property type="match status" value="1"/>
</dbReference>
<organism evidence="4 5">
    <name type="scientific">Mucilaginibacter pineti</name>
    <dbReference type="NCBI Taxonomy" id="1391627"/>
    <lineage>
        <taxon>Bacteria</taxon>
        <taxon>Pseudomonadati</taxon>
        <taxon>Bacteroidota</taxon>
        <taxon>Sphingobacteriia</taxon>
        <taxon>Sphingobacteriales</taxon>
        <taxon>Sphingobacteriaceae</taxon>
        <taxon>Mucilaginibacter</taxon>
    </lineage>
</organism>
<evidence type="ECO:0000313" key="4">
    <source>
        <dbReference type="EMBL" id="SDF74657.1"/>
    </source>
</evidence>
<dbReference type="AlphaFoldDB" id="A0A1G7NL66"/>
<dbReference type="InterPro" id="IPR011033">
    <property type="entry name" value="PRC_barrel-like_sf"/>
</dbReference>